<sequence>MTQSIGAFITMLPCVLFFGMVTLTSSIILGLAKTEFALNTKKITFKTYGANFLRHKPSFMIVITFQAKIPWTSACIFARTVMHMVKMGISTGSTRIIIPANSRVGTASAEVDCVLIKRLPGSIP</sequence>
<reference evidence="2" key="1">
    <citation type="submission" date="2019-12" db="EMBL/GenBank/DDBJ databases">
        <title>An insight into the sialome of adult female Ixodes ricinus ticks feeding for 6 days.</title>
        <authorList>
            <person name="Perner J."/>
            <person name="Ribeiro J.M.C."/>
        </authorList>
    </citation>
    <scope>NUCLEOTIDE SEQUENCE</scope>
    <source>
        <strain evidence="2">Semi-engorged</strain>
        <tissue evidence="2">Salivary glands</tissue>
    </source>
</reference>
<protein>
    <submittedName>
        <fullName evidence="2">Uncharacterized protein</fullName>
    </submittedName>
</protein>
<evidence type="ECO:0000313" key="2">
    <source>
        <dbReference type="EMBL" id="MXU91611.1"/>
    </source>
</evidence>
<keyword evidence="1" id="KW-0812">Transmembrane</keyword>
<dbReference type="EMBL" id="GIFC01009528">
    <property type="protein sequence ID" value="MXU91611.1"/>
    <property type="molecule type" value="Transcribed_RNA"/>
</dbReference>
<accession>A0A6B0UQ33</accession>
<feature type="transmembrane region" description="Helical" evidence="1">
    <location>
        <begin position="6"/>
        <end position="32"/>
    </location>
</feature>
<evidence type="ECO:0000256" key="1">
    <source>
        <dbReference type="SAM" id="Phobius"/>
    </source>
</evidence>
<keyword evidence="1" id="KW-0472">Membrane</keyword>
<name>A0A6B0UQ33_IXORI</name>
<keyword evidence="1" id="KW-1133">Transmembrane helix</keyword>
<proteinExistence type="predicted"/>
<dbReference type="AlphaFoldDB" id="A0A6B0UQ33"/>
<organism evidence="2">
    <name type="scientific">Ixodes ricinus</name>
    <name type="common">Common tick</name>
    <name type="synonym">Acarus ricinus</name>
    <dbReference type="NCBI Taxonomy" id="34613"/>
    <lineage>
        <taxon>Eukaryota</taxon>
        <taxon>Metazoa</taxon>
        <taxon>Ecdysozoa</taxon>
        <taxon>Arthropoda</taxon>
        <taxon>Chelicerata</taxon>
        <taxon>Arachnida</taxon>
        <taxon>Acari</taxon>
        <taxon>Parasitiformes</taxon>
        <taxon>Ixodida</taxon>
        <taxon>Ixodoidea</taxon>
        <taxon>Ixodidae</taxon>
        <taxon>Ixodinae</taxon>
        <taxon>Ixodes</taxon>
    </lineage>
</organism>